<dbReference type="InterPro" id="IPR002305">
    <property type="entry name" value="aa-tRNA-synth_Ic"/>
</dbReference>
<dbReference type="PANTHER" id="PTHR11766:SF0">
    <property type="entry name" value="TYROSINE--TRNA LIGASE, MITOCHONDRIAL"/>
    <property type="match status" value="1"/>
</dbReference>
<dbReference type="GO" id="GO:0003723">
    <property type="term" value="F:RNA binding"/>
    <property type="evidence" value="ECO:0007669"/>
    <property type="project" value="UniProtKB-KW"/>
</dbReference>
<evidence type="ECO:0000256" key="9">
    <source>
        <dbReference type="PROSITE-ProRule" id="PRU00182"/>
    </source>
</evidence>
<dbReference type="Pfam" id="PF22421">
    <property type="entry name" value="SYY_C-terminal"/>
    <property type="match status" value="1"/>
</dbReference>
<comment type="caution">
    <text evidence="8">Lacks conserved residue(s) required for the propagation of feature annotation.</text>
</comment>
<keyword evidence="8" id="KW-0963">Cytoplasm</keyword>
<dbReference type="PROSITE" id="PS50889">
    <property type="entry name" value="S4"/>
    <property type="match status" value="1"/>
</dbReference>
<evidence type="ECO:0000259" key="10">
    <source>
        <dbReference type="SMART" id="SM00363"/>
    </source>
</evidence>
<feature type="binding site" evidence="8">
    <location>
        <position position="170"/>
    </location>
    <ligand>
        <name>L-tyrosine</name>
        <dbReference type="ChEBI" id="CHEBI:58315"/>
    </ligand>
</feature>
<feature type="short sequence motif" description="'KMSKS' region" evidence="8">
    <location>
        <begin position="226"/>
        <end position="230"/>
    </location>
</feature>
<comment type="function">
    <text evidence="8">Catalyzes the attachment of tyrosine to tRNA(Tyr) in a two-step reaction: tyrosine is first activated by ATP to form Tyr-AMP and then transferred to the acceptor end of tRNA(Tyr).</text>
</comment>
<dbReference type="SUPFAM" id="SSF52374">
    <property type="entry name" value="Nucleotidylyl transferase"/>
    <property type="match status" value="1"/>
</dbReference>
<dbReference type="InterPro" id="IPR014729">
    <property type="entry name" value="Rossmann-like_a/b/a_fold"/>
</dbReference>
<dbReference type="InterPro" id="IPR024088">
    <property type="entry name" value="Tyr-tRNA-ligase_bac-type"/>
</dbReference>
<dbReference type="GO" id="GO:0005524">
    <property type="term" value="F:ATP binding"/>
    <property type="evidence" value="ECO:0007669"/>
    <property type="project" value="UniProtKB-UniRule"/>
</dbReference>
<keyword evidence="2 8" id="KW-0547">Nucleotide-binding</keyword>
<evidence type="ECO:0000256" key="1">
    <source>
        <dbReference type="ARBA" id="ARBA00022598"/>
    </source>
</evidence>
<dbReference type="EMBL" id="MHTA01000021">
    <property type="protein sequence ID" value="OHA54067.1"/>
    <property type="molecule type" value="Genomic_DNA"/>
</dbReference>
<dbReference type="InterPro" id="IPR024107">
    <property type="entry name" value="Tyr-tRNA-ligase_bac_1"/>
</dbReference>
<dbReference type="PRINTS" id="PR01040">
    <property type="entry name" value="TRNASYNTHTYR"/>
</dbReference>
<evidence type="ECO:0000313" key="12">
    <source>
        <dbReference type="Proteomes" id="UP000177649"/>
    </source>
</evidence>
<dbReference type="GO" id="GO:0005829">
    <property type="term" value="C:cytosol"/>
    <property type="evidence" value="ECO:0007669"/>
    <property type="project" value="TreeGrafter"/>
</dbReference>
<organism evidence="11 12">
    <name type="scientific">Candidatus Terrybacteria bacterium RIFCSPLOWO2_02_42_20</name>
    <dbReference type="NCBI Taxonomy" id="1802370"/>
    <lineage>
        <taxon>Bacteria</taxon>
        <taxon>Candidatus Terryibacteriota</taxon>
    </lineage>
</organism>
<dbReference type="GO" id="GO:0004831">
    <property type="term" value="F:tyrosine-tRNA ligase activity"/>
    <property type="evidence" value="ECO:0007669"/>
    <property type="project" value="UniProtKB-UniRule"/>
</dbReference>
<feature type="domain" description="RNA-binding S4" evidence="10">
    <location>
        <begin position="349"/>
        <end position="411"/>
    </location>
</feature>
<sequence>MDLYEELKSRGLVYQVSSEEGVKKLLNTKDASFYAGFDPSAESLQAGNLLIIVTMKRLEQAGLKPIVLVGGATGLIGDPSFKDKERVLKTEEEVEKNVGVIKNQLSRFFDFDKTAILVNNYDWFKNYSFINFIRDIGKKFTISEIIAKEAVKSRMETGISFTEFSYALIQAYDFLRINEKYGCELEIGGSDQWGNITAGIELARKTKGKEIFGLTLPLVVSADGKKFGKSESNAVWLDGKLTSPYHFYQFWINTDDKDAIKFLKHYTFLSLEEIKILENSIAGAPEKREAQKALAKEVTTFVHGEQSFKNAEKISENLFGGKIKDLSESDLKQIFTDSFVVKLEKMDDVNISDFLVSAKVVDSKRQAREDVQNNAIEINGEKIAEIDYIVSQKDFLFGQYIIVKRGKRDCKFISL</sequence>
<dbReference type="Gene3D" id="1.10.240.10">
    <property type="entry name" value="Tyrosyl-Transfer RNA Synthetase"/>
    <property type="match status" value="1"/>
</dbReference>
<dbReference type="InterPro" id="IPR002307">
    <property type="entry name" value="Tyr-tRNA-ligase"/>
</dbReference>
<protein>
    <recommendedName>
        <fullName evidence="8">Tyrosine--tRNA ligase</fullName>
        <ecNumber evidence="8">6.1.1.1</ecNumber>
    </recommendedName>
    <alternativeName>
        <fullName evidence="8">Tyrosyl-tRNA synthetase</fullName>
        <shortName evidence="8">TyrRS</shortName>
    </alternativeName>
</protein>
<evidence type="ECO:0000256" key="3">
    <source>
        <dbReference type="ARBA" id="ARBA00022840"/>
    </source>
</evidence>
<keyword evidence="3 8" id="KW-0067">ATP-binding</keyword>
<comment type="catalytic activity">
    <reaction evidence="7 8">
        <text>tRNA(Tyr) + L-tyrosine + ATP = L-tyrosyl-tRNA(Tyr) + AMP + diphosphate + H(+)</text>
        <dbReference type="Rhea" id="RHEA:10220"/>
        <dbReference type="Rhea" id="RHEA-COMP:9706"/>
        <dbReference type="Rhea" id="RHEA-COMP:9707"/>
        <dbReference type="ChEBI" id="CHEBI:15378"/>
        <dbReference type="ChEBI" id="CHEBI:30616"/>
        <dbReference type="ChEBI" id="CHEBI:33019"/>
        <dbReference type="ChEBI" id="CHEBI:58315"/>
        <dbReference type="ChEBI" id="CHEBI:78442"/>
        <dbReference type="ChEBI" id="CHEBI:78536"/>
        <dbReference type="ChEBI" id="CHEBI:456215"/>
        <dbReference type="EC" id="6.1.1.1"/>
    </reaction>
</comment>
<dbReference type="PANTHER" id="PTHR11766">
    <property type="entry name" value="TYROSYL-TRNA SYNTHETASE"/>
    <property type="match status" value="1"/>
</dbReference>
<evidence type="ECO:0000256" key="8">
    <source>
        <dbReference type="HAMAP-Rule" id="MF_02006"/>
    </source>
</evidence>
<feature type="binding site" evidence="8">
    <location>
        <position position="166"/>
    </location>
    <ligand>
        <name>L-tyrosine</name>
        <dbReference type="ChEBI" id="CHEBI:58315"/>
    </ligand>
</feature>
<keyword evidence="4 9" id="KW-0694">RNA-binding</keyword>
<feature type="binding site" evidence="8">
    <location>
        <position position="34"/>
    </location>
    <ligand>
        <name>L-tyrosine</name>
        <dbReference type="ChEBI" id="CHEBI:58315"/>
    </ligand>
</feature>
<reference evidence="11 12" key="1">
    <citation type="journal article" date="2016" name="Nat. Commun.">
        <title>Thousands of microbial genomes shed light on interconnected biogeochemical processes in an aquifer system.</title>
        <authorList>
            <person name="Anantharaman K."/>
            <person name="Brown C.T."/>
            <person name="Hug L.A."/>
            <person name="Sharon I."/>
            <person name="Castelle C.J."/>
            <person name="Probst A.J."/>
            <person name="Thomas B.C."/>
            <person name="Singh A."/>
            <person name="Wilkins M.J."/>
            <person name="Karaoz U."/>
            <person name="Brodie E.L."/>
            <person name="Williams K.H."/>
            <person name="Hubbard S.S."/>
            <person name="Banfield J.F."/>
        </authorList>
    </citation>
    <scope>NUCLEOTIDE SEQUENCE [LARGE SCALE GENOMIC DNA]</scope>
</reference>
<keyword evidence="1 8" id="KW-0436">Ligase</keyword>
<name>A0A1G2Q0H0_9BACT</name>
<dbReference type="SUPFAM" id="SSF55174">
    <property type="entry name" value="Alpha-L RNA-binding motif"/>
    <property type="match status" value="1"/>
</dbReference>
<dbReference type="EC" id="6.1.1.1" evidence="8"/>
<comment type="subcellular location">
    <subcellularLocation>
        <location evidence="8">Cytoplasm</location>
    </subcellularLocation>
</comment>
<evidence type="ECO:0000256" key="2">
    <source>
        <dbReference type="ARBA" id="ARBA00022741"/>
    </source>
</evidence>
<dbReference type="InterPro" id="IPR002942">
    <property type="entry name" value="S4_RNA-bd"/>
</dbReference>
<dbReference type="FunFam" id="1.10.240.10:FF:000001">
    <property type="entry name" value="Tyrosine--tRNA ligase"/>
    <property type="match status" value="1"/>
</dbReference>
<comment type="caution">
    <text evidence="11">The sequence shown here is derived from an EMBL/GenBank/DDBJ whole genome shotgun (WGS) entry which is preliminary data.</text>
</comment>
<dbReference type="CDD" id="cd00165">
    <property type="entry name" value="S4"/>
    <property type="match status" value="1"/>
</dbReference>
<dbReference type="InterPro" id="IPR036986">
    <property type="entry name" value="S4_RNA-bd_sf"/>
</dbReference>
<comment type="similarity">
    <text evidence="8">Belongs to the class-I aminoacyl-tRNA synthetase family. TyrS type 1 subfamily.</text>
</comment>
<evidence type="ECO:0000313" key="11">
    <source>
        <dbReference type="EMBL" id="OHA54067.1"/>
    </source>
</evidence>
<dbReference type="Gene3D" id="3.10.290.10">
    <property type="entry name" value="RNA-binding S4 domain"/>
    <property type="match status" value="1"/>
</dbReference>
<evidence type="ECO:0000256" key="6">
    <source>
        <dbReference type="ARBA" id="ARBA00023146"/>
    </source>
</evidence>
<dbReference type="SMART" id="SM00363">
    <property type="entry name" value="S4"/>
    <property type="match status" value="1"/>
</dbReference>
<dbReference type="HAMAP" id="MF_02006">
    <property type="entry name" value="Tyr_tRNA_synth_type1"/>
    <property type="match status" value="1"/>
</dbReference>
<dbReference type="GO" id="GO:0006437">
    <property type="term" value="P:tyrosyl-tRNA aminoacylation"/>
    <property type="evidence" value="ECO:0007669"/>
    <property type="project" value="UniProtKB-UniRule"/>
</dbReference>
<proteinExistence type="inferred from homology"/>
<dbReference type="AlphaFoldDB" id="A0A1G2Q0H0"/>
<dbReference type="NCBIfam" id="TIGR00234">
    <property type="entry name" value="tyrS"/>
    <property type="match status" value="1"/>
</dbReference>
<dbReference type="Gene3D" id="3.40.50.620">
    <property type="entry name" value="HUPs"/>
    <property type="match status" value="1"/>
</dbReference>
<dbReference type="Proteomes" id="UP000177649">
    <property type="component" value="Unassembled WGS sequence"/>
</dbReference>
<evidence type="ECO:0000256" key="4">
    <source>
        <dbReference type="ARBA" id="ARBA00022884"/>
    </source>
</evidence>
<evidence type="ECO:0000256" key="7">
    <source>
        <dbReference type="ARBA" id="ARBA00048248"/>
    </source>
</evidence>
<keyword evidence="5 8" id="KW-0648">Protein biosynthesis</keyword>
<evidence type="ECO:0000256" key="5">
    <source>
        <dbReference type="ARBA" id="ARBA00022917"/>
    </source>
</evidence>
<keyword evidence="6 8" id="KW-0030">Aminoacyl-tRNA synthetase</keyword>
<comment type="subunit">
    <text evidence="8">Homodimer.</text>
</comment>
<dbReference type="Pfam" id="PF00579">
    <property type="entry name" value="tRNA-synt_1b"/>
    <property type="match status" value="1"/>
</dbReference>
<dbReference type="STRING" id="1802370.A2Z62_01070"/>
<feature type="binding site" evidence="8">
    <location>
        <position position="229"/>
    </location>
    <ligand>
        <name>ATP</name>
        <dbReference type="ChEBI" id="CHEBI:30616"/>
    </ligand>
</feature>
<gene>
    <name evidence="8" type="primary">tyrS</name>
    <name evidence="11" type="ORF">A2Z62_01070</name>
</gene>
<dbReference type="InterPro" id="IPR054608">
    <property type="entry name" value="SYY-like_C"/>
</dbReference>
<accession>A0A1G2Q0H0</accession>